<evidence type="ECO:0000313" key="1">
    <source>
        <dbReference type="EMBL" id="KKN25706.1"/>
    </source>
</evidence>
<organism evidence="1">
    <name type="scientific">marine sediment metagenome</name>
    <dbReference type="NCBI Taxonomy" id="412755"/>
    <lineage>
        <taxon>unclassified sequences</taxon>
        <taxon>metagenomes</taxon>
        <taxon>ecological metagenomes</taxon>
    </lineage>
</organism>
<name>A0A0F9RL47_9ZZZZ</name>
<proteinExistence type="predicted"/>
<dbReference type="AlphaFoldDB" id="A0A0F9RL47"/>
<protein>
    <submittedName>
        <fullName evidence="1">Uncharacterized protein</fullName>
    </submittedName>
</protein>
<sequence length="87" mass="9958">MLDRLTPDFANKSYRYRLIDGTEGTLDLSVLPQPKVEGDLQELEALVEALFAAEFPNEGIRVYIGNPYYRGSWIVGRWEGNHFHDVS</sequence>
<dbReference type="EMBL" id="LAZR01002781">
    <property type="protein sequence ID" value="KKN25706.1"/>
    <property type="molecule type" value="Genomic_DNA"/>
</dbReference>
<gene>
    <name evidence="1" type="ORF">LCGC14_0882180</name>
</gene>
<accession>A0A0F9RL47</accession>
<reference evidence="1" key="1">
    <citation type="journal article" date="2015" name="Nature">
        <title>Complex archaea that bridge the gap between prokaryotes and eukaryotes.</title>
        <authorList>
            <person name="Spang A."/>
            <person name="Saw J.H."/>
            <person name="Jorgensen S.L."/>
            <person name="Zaremba-Niedzwiedzka K."/>
            <person name="Martijn J."/>
            <person name="Lind A.E."/>
            <person name="van Eijk R."/>
            <person name="Schleper C."/>
            <person name="Guy L."/>
            <person name="Ettema T.J."/>
        </authorList>
    </citation>
    <scope>NUCLEOTIDE SEQUENCE</scope>
</reference>
<comment type="caution">
    <text evidence="1">The sequence shown here is derived from an EMBL/GenBank/DDBJ whole genome shotgun (WGS) entry which is preliminary data.</text>
</comment>